<protein>
    <submittedName>
        <fullName evidence="1">Uncharacterized protein</fullName>
    </submittedName>
</protein>
<keyword evidence="2" id="KW-1185">Reference proteome</keyword>
<gene>
    <name evidence="1" type="ORF">TrVE_jg2062</name>
</gene>
<evidence type="ECO:0000313" key="1">
    <source>
        <dbReference type="EMBL" id="GMH93687.1"/>
    </source>
</evidence>
<dbReference type="Proteomes" id="UP001165160">
    <property type="component" value="Unassembled WGS sequence"/>
</dbReference>
<dbReference type="EMBL" id="BRXX01000142">
    <property type="protein sequence ID" value="GMH93687.1"/>
    <property type="molecule type" value="Genomic_DNA"/>
</dbReference>
<accession>A0A9W7BNJ0</accession>
<name>A0A9W7BNJ0_9STRA</name>
<proteinExistence type="predicted"/>
<comment type="caution">
    <text evidence="1">The sequence shown here is derived from an EMBL/GenBank/DDBJ whole genome shotgun (WGS) entry which is preliminary data.</text>
</comment>
<reference evidence="2" key="1">
    <citation type="journal article" date="2023" name="Commun. Biol.">
        <title>Genome analysis of Parmales, the sister group of diatoms, reveals the evolutionary specialization of diatoms from phago-mixotrophs to photoautotrophs.</title>
        <authorList>
            <person name="Ban H."/>
            <person name="Sato S."/>
            <person name="Yoshikawa S."/>
            <person name="Yamada K."/>
            <person name="Nakamura Y."/>
            <person name="Ichinomiya M."/>
            <person name="Sato N."/>
            <person name="Blanc-Mathieu R."/>
            <person name="Endo H."/>
            <person name="Kuwata A."/>
            <person name="Ogata H."/>
        </authorList>
    </citation>
    <scope>NUCLEOTIDE SEQUENCE [LARGE SCALE GENOMIC DNA]</scope>
    <source>
        <strain evidence="2">NIES 3699</strain>
    </source>
</reference>
<sequence length="106" mass="11617">MWRRKITTVGLPRGICDASVVVPVPETEVKGIEGKVEKEDAAVADAAADERDVDDLKEEEVTVASDLDDDAIMPLDRQREGRLKADPLAKSKRRADVVAVANFMLE</sequence>
<dbReference type="AlphaFoldDB" id="A0A9W7BNJ0"/>
<evidence type="ECO:0000313" key="2">
    <source>
        <dbReference type="Proteomes" id="UP001165160"/>
    </source>
</evidence>
<organism evidence="1 2">
    <name type="scientific">Triparma verrucosa</name>
    <dbReference type="NCBI Taxonomy" id="1606542"/>
    <lineage>
        <taxon>Eukaryota</taxon>
        <taxon>Sar</taxon>
        <taxon>Stramenopiles</taxon>
        <taxon>Ochrophyta</taxon>
        <taxon>Bolidophyceae</taxon>
        <taxon>Parmales</taxon>
        <taxon>Triparmaceae</taxon>
        <taxon>Triparma</taxon>
    </lineage>
</organism>